<evidence type="ECO:0000313" key="1">
    <source>
        <dbReference type="EMBL" id="CAB0007187.1"/>
    </source>
</evidence>
<name>A0A6H5H0S8_9HEMI</name>
<sequence length="89" mass="10685">MSIKEATLPTYLHVELISLEKIDFNDGLDELADRIGRRSDRLEPIRHFSRFLVFSIRLGKTIELGFQCELKFEFAIWFEFDYKFLPKKR</sequence>
<reference evidence="1 2" key="1">
    <citation type="submission" date="2020-02" db="EMBL/GenBank/DDBJ databases">
        <authorList>
            <person name="Ferguson B K."/>
        </authorList>
    </citation>
    <scope>NUCLEOTIDE SEQUENCE [LARGE SCALE GENOMIC DNA]</scope>
</reference>
<dbReference type="EMBL" id="CADCXU010018856">
    <property type="protein sequence ID" value="CAB0007187.1"/>
    <property type="molecule type" value="Genomic_DNA"/>
</dbReference>
<organism evidence="1 2">
    <name type="scientific">Nesidiocoris tenuis</name>
    <dbReference type="NCBI Taxonomy" id="355587"/>
    <lineage>
        <taxon>Eukaryota</taxon>
        <taxon>Metazoa</taxon>
        <taxon>Ecdysozoa</taxon>
        <taxon>Arthropoda</taxon>
        <taxon>Hexapoda</taxon>
        <taxon>Insecta</taxon>
        <taxon>Pterygota</taxon>
        <taxon>Neoptera</taxon>
        <taxon>Paraneoptera</taxon>
        <taxon>Hemiptera</taxon>
        <taxon>Heteroptera</taxon>
        <taxon>Panheteroptera</taxon>
        <taxon>Cimicomorpha</taxon>
        <taxon>Miridae</taxon>
        <taxon>Dicyphina</taxon>
        <taxon>Nesidiocoris</taxon>
    </lineage>
</organism>
<protein>
    <submittedName>
        <fullName evidence="1">Uncharacterized protein</fullName>
    </submittedName>
</protein>
<accession>A0A6H5H0S8</accession>
<dbReference type="AlphaFoldDB" id="A0A6H5H0S8"/>
<dbReference type="Proteomes" id="UP000479000">
    <property type="component" value="Unassembled WGS sequence"/>
</dbReference>
<proteinExistence type="predicted"/>
<keyword evidence="2" id="KW-1185">Reference proteome</keyword>
<gene>
    <name evidence="1" type="ORF">NTEN_LOCUS12526</name>
</gene>
<evidence type="ECO:0000313" key="2">
    <source>
        <dbReference type="Proteomes" id="UP000479000"/>
    </source>
</evidence>